<dbReference type="EMBL" id="JAWDJX010000004">
    <property type="protein sequence ID" value="KAK3057152.1"/>
    <property type="molecule type" value="Genomic_DNA"/>
</dbReference>
<dbReference type="InterPro" id="IPR034003">
    <property type="entry name" value="ABCG_PDR_2"/>
</dbReference>
<keyword evidence="8 10" id="KW-0472">Membrane</keyword>
<dbReference type="PANTHER" id="PTHR19241">
    <property type="entry name" value="ATP-BINDING CASSETTE TRANSPORTER"/>
    <property type="match status" value="1"/>
</dbReference>
<evidence type="ECO:0000256" key="9">
    <source>
        <dbReference type="SAM" id="MobiDB-lite"/>
    </source>
</evidence>
<evidence type="ECO:0000256" key="3">
    <source>
        <dbReference type="ARBA" id="ARBA00022448"/>
    </source>
</evidence>
<feature type="transmembrane region" description="Helical" evidence="10">
    <location>
        <begin position="1438"/>
        <end position="1455"/>
    </location>
</feature>
<keyword evidence="3" id="KW-0813">Transport</keyword>
<evidence type="ECO:0000256" key="5">
    <source>
        <dbReference type="ARBA" id="ARBA00022741"/>
    </source>
</evidence>
<evidence type="ECO:0000256" key="10">
    <source>
        <dbReference type="SAM" id="Phobius"/>
    </source>
</evidence>
<comment type="similarity">
    <text evidence="2">Belongs to the ABC transporter superfamily. ABCG family. PDR (TC 3.A.1.205) subfamily.</text>
</comment>
<comment type="caution">
    <text evidence="12">The sequence shown here is derived from an EMBL/GenBank/DDBJ whole genome shotgun (WGS) entry which is preliminary data.</text>
</comment>
<feature type="transmembrane region" description="Helical" evidence="10">
    <location>
        <begin position="1291"/>
        <end position="1309"/>
    </location>
</feature>
<dbReference type="Gene3D" id="3.40.50.300">
    <property type="entry name" value="P-loop containing nucleotide triphosphate hydrolases"/>
    <property type="match status" value="2"/>
</dbReference>
<dbReference type="InterPro" id="IPR017871">
    <property type="entry name" value="ABC_transporter-like_CS"/>
</dbReference>
<dbReference type="Proteomes" id="UP001271007">
    <property type="component" value="Unassembled WGS sequence"/>
</dbReference>
<evidence type="ECO:0000313" key="12">
    <source>
        <dbReference type="EMBL" id="KAK3057152.1"/>
    </source>
</evidence>
<evidence type="ECO:0000256" key="2">
    <source>
        <dbReference type="ARBA" id="ARBA00006012"/>
    </source>
</evidence>
<dbReference type="CDD" id="cd03232">
    <property type="entry name" value="ABCG_PDR_domain2"/>
    <property type="match status" value="1"/>
</dbReference>
<evidence type="ECO:0000256" key="7">
    <source>
        <dbReference type="ARBA" id="ARBA00022989"/>
    </source>
</evidence>
<keyword evidence="6 12" id="KW-0067">ATP-binding</keyword>
<feature type="domain" description="ABC transporter" evidence="11">
    <location>
        <begin position="218"/>
        <end position="461"/>
    </location>
</feature>
<accession>A0AAJ0LVX4</accession>
<dbReference type="SUPFAM" id="SSF52540">
    <property type="entry name" value="P-loop containing nucleoside triphosphate hydrolases"/>
    <property type="match status" value="2"/>
</dbReference>
<feature type="transmembrane region" description="Helical" evidence="10">
    <location>
        <begin position="1523"/>
        <end position="1542"/>
    </location>
</feature>
<keyword evidence="4 10" id="KW-0812">Transmembrane</keyword>
<feature type="compositionally biased region" description="Basic and acidic residues" evidence="9">
    <location>
        <begin position="132"/>
        <end position="145"/>
    </location>
</feature>
<dbReference type="InterPro" id="IPR034001">
    <property type="entry name" value="ABCG_PDR_1"/>
</dbReference>
<feature type="transmembrane region" description="Helical" evidence="10">
    <location>
        <begin position="684"/>
        <end position="702"/>
    </location>
</feature>
<dbReference type="InterPro" id="IPR013525">
    <property type="entry name" value="ABC2_TM"/>
</dbReference>
<dbReference type="GO" id="GO:0005524">
    <property type="term" value="F:ATP binding"/>
    <property type="evidence" value="ECO:0007669"/>
    <property type="project" value="UniProtKB-KW"/>
</dbReference>
<feature type="transmembrane region" description="Helical" evidence="10">
    <location>
        <begin position="1368"/>
        <end position="1387"/>
    </location>
</feature>
<dbReference type="InterPro" id="IPR010929">
    <property type="entry name" value="PDR_CDR_ABC"/>
</dbReference>
<dbReference type="FunFam" id="3.40.50.300:FF:000054">
    <property type="entry name" value="ABC multidrug transporter atrF"/>
    <property type="match status" value="1"/>
</dbReference>
<dbReference type="Pfam" id="PF00005">
    <property type="entry name" value="ABC_tran"/>
    <property type="match status" value="2"/>
</dbReference>
<evidence type="ECO:0000256" key="4">
    <source>
        <dbReference type="ARBA" id="ARBA00022692"/>
    </source>
</evidence>
<dbReference type="GO" id="GO:0016020">
    <property type="term" value="C:membrane"/>
    <property type="evidence" value="ECO:0007669"/>
    <property type="project" value="UniProtKB-SubCell"/>
</dbReference>
<evidence type="ECO:0000256" key="8">
    <source>
        <dbReference type="ARBA" id="ARBA00023136"/>
    </source>
</evidence>
<dbReference type="GO" id="GO:0140359">
    <property type="term" value="F:ABC-type transporter activity"/>
    <property type="evidence" value="ECO:0007669"/>
    <property type="project" value="InterPro"/>
</dbReference>
<dbReference type="GO" id="GO:0016887">
    <property type="term" value="F:ATP hydrolysis activity"/>
    <property type="evidence" value="ECO:0007669"/>
    <property type="project" value="InterPro"/>
</dbReference>
<dbReference type="InterPro" id="IPR027417">
    <property type="entry name" value="P-loop_NTPase"/>
</dbReference>
<dbReference type="InterPro" id="IPR029481">
    <property type="entry name" value="ABC_trans_N"/>
</dbReference>
<dbReference type="Pfam" id="PF06422">
    <property type="entry name" value="PDR_CDR"/>
    <property type="match status" value="1"/>
</dbReference>
<proteinExistence type="inferred from homology"/>
<dbReference type="InterPro" id="IPR003439">
    <property type="entry name" value="ABC_transporter-like_ATP-bd"/>
</dbReference>
<keyword evidence="7 10" id="KW-1133">Transmembrane helix</keyword>
<feature type="domain" description="ABC transporter" evidence="11">
    <location>
        <begin position="921"/>
        <end position="1161"/>
    </location>
</feature>
<organism evidence="12 13">
    <name type="scientific">Extremus antarcticus</name>
    <dbReference type="NCBI Taxonomy" id="702011"/>
    <lineage>
        <taxon>Eukaryota</taxon>
        <taxon>Fungi</taxon>
        <taxon>Dikarya</taxon>
        <taxon>Ascomycota</taxon>
        <taxon>Pezizomycotina</taxon>
        <taxon>Dothideomycetes</taxon>
        <taxon>Dothideomycetidae</taxon>
        <taxon>Mycosphaerellales</taxon>
        <taxon>Extremaceae</taxon>
        <taxon>Extremus</taxon>
    </lineage>
</organism>
<dbReference type="CDD" id="cd03233">
    <property type="entry name" value="ABCG_PDR_domain1"/>
    <property type="match status" value="1"/>
</dbReference>
<feature type="compositionally biased region" description="Low complexity" evidence="9">
    <location>
        <begin position="88"/>
        <end position="110"/>
    </location>
</feature>
<comment type="subcellular location">
    <subcellularLocation>
        <location evidence="1">Membrane</location>
        <topology evidence="1">Multi-pass membrane protein</topology>
    </subcellularLocation>
</comment>
<feature type="transmembrane region" description="Helical" evidence="10">
    <location>
        <begin position="1258"/>
        <end position="1279"/>
    </location>
</feature>
<feature type="region of interest" description="Disordered" evidence="9">
    <location>
        <begin position="1"/>
        <end position="153"/>
    </location>
</feature>
<dbReference type="SMART" id="SM00382">
    <property type="entry name" value="AAA"/>
    <property type="match status" value="2"/>
</dbReference>
<sequence>MWASHLDQDRLQHVDSRGNQWHRGDPHPDAGRLHTPPQTEEVEGDENARSGTWGERDVGEFNAEEAAEQFAALRRNLTQLERTRTKDTQTTLRRTTTGRSSMSRSQTRQSNLERPRTGRTASIAESCSEADAADHDVEAGEKDDAKDDEDDEDELHLGEFLKEGHFEKRDDGVSAKRVGVVYKDLTVKGVGSTASFVRTLPDAILGTFGPDLYRIICGFIPSLAKKQGELRTLIHGFSGCVRDGEMLLVLGRPGSGCSTFLKVLANNRGAYADVKGEVSYGGIPADKQKKLYRGEVNYNGEDDVHFATLNVWQTFTFALLNKTKKKAREEVDIIANALLKMFGIGHTKYTLVGDEYTRGVSGGERKRVSIAETLASKATLIAWDNSTRGLDASTALDYARSLRIMTDISNRTTITTLYQAGEGIYELMDKVLVIDQGREIFMGPAKEARQYFIDLGFEAPERQTTADFLTAVTDPVERRFRDGCEASTPKTPEELEKAFRSSENYQKVLREIQDYEQHWKATDYQDAKRFENAVQEGKSKHVAKKSPYTISFPRQVMACTKREFWLLLGDTTTLYTKVFIIISNGLIVGSLFYGEPLNTAGAFTRGGALFFSILFLGWLQLTELMKAVSGRAVVARHQDYAFYRPSAVSIARVITDFPVIAVQTSLFGLIMYFMCSLDVEAGKFWIYMLFVYVTTILLTALYRMFASLSPEIDTAVRFSGIALNLLVIYTGYVIPKTQLLSEYIWFGWIYYINPVGYAFEAVLTNEFAGRTMQCAPEQLVPQGPGVRPEYQGCAIAGAQVGDTSVTGSAYLSTQYNYSRSHLWRNFGVVIAFIILYVFVTAIATETMSFSAGGGGAIIFKKTRKAKKQVKKSAPADEEKAVGSGSDSNTSAKKEDGLADSPADNTAEDEALESITKSASIFTWRNVTYTVPYMGGERQLLNSVNGYAKPGKMVALMGASGAGKTTLLNTLSQRQTMGVVSNESEMLVDGRALGPAFQRNTGFCLQGDLHDGTATIREALEFSAILRQDASIPRAEKMAYVDTIVDLLELNDLQDALIMSLGVEQHKRVTIGVELAAKPSLLLFLDEPTSGLDSQSAYSIIRFLKKLAQAGQAIVCTIHQPSSVLIQQFDLILALNPGGNCFYFGPVGENGQSVIDYFAARGTECPADKNVAEFILETAARPGKTPDGKRINWNEEWKNSQEAKDVIEEIESLKLTRTKTQTEGQKKEQEREFAASTMLQTTELLKRTFKQYWRDPSYLYGKLFVAVIIGIFNGFTFWQLGYSIQDMQNRMFTAFLIVTIPPTVVNAVLPKFFTNMALWQAREHPSRIYNWFAFTTAQVVAEIPPAIISALLYWVLWYWATGLPTESSVSGYVFLMTVLFFLFQASWGQWICAFAPTFTVISNVLPFFFVMFSLFNGVVRPYSQLPVFWRYWMYYVNPSTYWIGGVLAATLHGIPVQCTPSETAHFNPPPGQTCMEYAGDFARSAGGYLLQPNANSDCQYCQYSVGDQYLETLNIKASDKWRDFGIFLIFVFSNWFLVYFFIYTVRIRGWSFGFGYLFGALGKLVEAVKKPFQKKEKKNEDESS</sequence>
<keyword evidence="5" id="KW-0547">Nucleotide-binding</keyword>
<evidence type="ECO:0000256" key="1">
    <source>
        <dbReference type="ARBA" id="ARBA00004141"/>
    </source>
</evidence>
<evidence type="ECO:0000313" key="13">
    <source>
        <dbReference type="Proteomes" id="UP001271007"/>
    </source>
</evidence>
<evidence type="ECO:0000256" key="6">
    <source>
        <dbReference type="ARBA" id="ARBA00022840"/>
    </source>
</evidence>
<dbReference type="InterPro" id="IPR003593">
    <property type="entry name" value="AAA+_ATPase"/>
</dbReference>
<keyword evidence="13" id="KW-1185">Reference proteome</keyword>
<name>A0AAJ0LVX4_9PEZI</name>
<dbReference type="Pfam" id="PF14510">
    <property type="entry name" value="ABC_trans_N"/>
    <property type="match status" value="1"/>
</dbReference>
<protein>
    <submittedName>
        <fullName evidence="12">ATP-binding cassette transporter snq2</fullName>
    </submittedName>
</protein>
<feature type="transmembrane region" description="Helical" evidence="10">
    <location>
        <begin position="574"/>
        <end position="594"/>
    </location>
</feature>
<feature type="transmembrane region" description="Helical" evidence="10">
    <location>
        <begin position="1330"/>
        <end position="1356"/>
    </location>
</feature>
<dbReference type="Pfam" id="PF01061">
    <property type="entry name" value="ABC2_membrane"/>
    <property type="match status" value="2"/>
</dbReference>
<reference evidence="12" key="1">
    <citation type="submission" date="2023-04" db="EMBL/GenBank/DDBJ databases">
        <title>Black Yeasts Isolated from many extreme environments.</title>
        <authorList>
            <person name="Coleine C."/>
            <person name="Stajich J.E."/>
            <person name="Selbmann L."/>
        </authorList>
    </citation>
    <scope>NUCLEOTIDE SEQUENCE</scope>
    <source>
        <strain evidence="12">CCFEE 5312</strain>
    </source>
</reference>
<feature type="compositionally biased region" description="Basic and acidic residues" evidence="9">
    <location>
        <begin position="1"/>
        <end position="32"/>
    </location>
</feature>
<feature type="transmembrane region" description="Helical" evidence="10">
    <location>
        <begin position="714"/>
        <end position="734"/>
    </location>
</feature>
<gene>
    <name evidence="12" type="primary">SNQ2_2</name>
    <name evidence="12" type="ORF">LTR09_002191</name>
</gene>
<feature type="region of interest" description="Disordered" evidence="9">
    <location>
        <begin position="868"/>
        <end position="909"/>
    </location>
</feature>
<evidence type="ECO:0000259" key="11">
    <source>
        <dbReference type="PROSITE" id="PS50893"/>
    </source>
</evidence>
<dbReference type="PROSITE" id="PS50893">
    <property type="entry name" value="ABC_TRANSPORTER_2"/>
    <property type="match status" value="2"/>
</dbReference>
<feature type="transmembrane region" description="Helical" evidence="10">
    <location>
        <begin position="826"/>
        <end position="859"/>
    </location>
</feature>
<feature type="transmembrane region" description="Helical" evidence="10">
    <location>
        <begin position="600"/>
        <end position="621"/>
    </location>
</feature>
<dbReference type="PROSITE" id="PS00211">
    <property type="entry name" value="ABC_TRANSPORTER_1"/>
    <property type="match status" value="1"/>
</dbReference>
<feature type="transmembrane region" description="Helical" evidence="10">
    <location>
        <begin position="1399"/>
        <end position="1418"/>
    </location>
</feature>